<feature type="region of interest" description="Disordered" evidence="1">
    <location>
        <begin position="49"/>
        <end position="70"/>
    </location>
</feature>
<evidence type="ECO:0000313" key="3">
    <source>
        <dbReference type="Proteomes" id="UP001054945"/>
    </source>
</evidence>
<reference evidence="2 3" key="1">
    <citation type="submission" date="2021-06" db="EMBL/GenBank/DDBJ databases">
        <title>Caerostris extrusa draft genome.</title>
        <authorList>
            <person name="Kono N."/>
            <person name="Arakawa K."/>
        </authorList>
    </citation>
    <scope>NUCLEOTIDE SEQUENCE [LARGE SCALE GENOMIC DNA]</scope>
</reference>
<evidence type="ECO:0000313" key="2">
    <source>
        <dbReference type="EMBL" id="GIY39499.1"/>
    </source>
</evidence>
<dbReference type="AlphaFoldDB" id="A0AAV4T040"/>
<gene>
    <name evidence="2" type="ORF">CEXT_653881</name>
</gene>
<comment type="caution">
    <text evidence="2">The sequence shown here is derived from an EMBL/GenBank/DDBJ whole genome shotgun (WGS) entry which is preliminary data.</text>
</comment>
<keyword evidence="3" id="KW-1185">Reference proteome</keyword>
<dbReference type="EMBL" id="BPLR01010472">
    <property type="protein sequence ID" value="GIY39499.1"/>
    <property type="molecule type" value="Genomic_DNA"/>
</dbReference>
<sequence>MTNDYLLNRPNAVIFLNDQFVIFEFLGPAGPTPVCKVESMVGKVDILPSTVSESPSKSTGDEISSHSAKDVMDSITAVKTAS</sequence>
<accession>A0AAV4T040</accession>
<evidence type="ECO:0000256" key="1">
    <source>
        <dbReference type="SAM" id="MobiDB-lite"/>
    </source>
</evidence>
<feature type="compositionally biased region" description="Basic and acidic residues" evidence="1">
    <location>
        <begin position="59"/>
        <end position="70"/>
    </location>
</feature>
<proteinExistence type="predicted"/>
<dbReference type="Proteomes" id="UP001054945">
    <property type="component" value="Unassembled WGS sequence"/>
</dbReference>
<feature type="compositionally biased region" description="Polar residues" evidence="1">
    <location>
        <begin position="49"/>
        <end position="58"/>
    </location>
</feature>
<name>A0AAV4T040_CAEEX</name>
<organism evidence="2 3">
    <name type="scientific">Caerostris extrusa</name>
    <name type="common">Bark spider</name>
    <name type="synonym">Caerostris bankana</name>
    <dbReference type="NCBI Taxonomy" id="172846"/>
    <lineage>
        <taxon>Eukaryota</taxon>
        <taxon>Metazoa</taxon>
        <taxon>Ecdysozoa</taxon>
        <taxon>Arthropoda</taxon>
        <taxon>Chelicerata</taxon>
        <taxon>Arachnida</taxon>
        <taxon>Araneae</taxon>
        <taxon>Araneomorphae</taxon>
        <taxon>Entelegynae</taxon>
        <taxon>Araneoidea</taxon>
        <taxon>Araneidae</taxon>
        <taxon>Caerostris</taxon>
    </lineage>
</organism>
<protein>
    <submittedName>
        <fullName evidence="2">Uncharacterized protein</fullName>
    </submittedName>
</protein>